<keyword evidence="1" id="KW-1133">Transmembrane helix</keyword>
<dbReference type="Gene3D" id="3.40.50.150">
    <property type="entry name" value="Vaccinia Virus protein VP39"/>
    <property type="match status" value="1"/>
</dbReference>
<protein>
    <submittedName>
        <fullName evidence="2">Class I SAM-dependent methyltransferase</fullName>
    </submittedName>
</protein>
<keyword evidence="1" id="KW-0472">Membrane</keyword>
<sequence>MRRLHLLEIEDEPWCPRAIRDGATDWLHFLANAHKGFNVIAVRLREAMRRVGSDRIVDLCSGGGGPWQTLAPLLARTGCVTVLLTDFYPNRAAHERVSTASNHRVAYVSEPVDAMDVPSRFDGVRTMFNAFHHFRPHDARAILADAVTKRRAIVIVEGADHRLLGILFILLMPPMMLALTPLIRPFRWSRLGLTYVLPAIPLLCLFDGIVSMLRIYSPDELREMVASIPNEQSFEWDIGTQPVQGSPLGLTYLVGVPREPAG</sequence>
<dbReference type="GO" id="GO:0032259">
    <property type="term" value="P:methylation"/>
    <property type="evidence" value="ECO:0007669"/>
    <property type="project" value="UniProtKB-KW"/>
</dbReference>
<evidence type="ECO:0000313" key="2">
    <source>
        <dbReference type="EMBL" id="MCC8404574.1"/>
    </source>
</evidence>
<organism evidence="2 3">
    <name type="scientific">Paraburkholderia translucens</name>
    <dbReference type="NCBI Taxonomy" id="2886945"/>
    <lineage>
        <taxon>Bacteria</taxon>
        <taxon>Pseudomonadati</taxon>
        <taxon>Pseudomonadota</taxon>
        <taxon>Betaproteobacteria</taxon>
        <taxon>Burkholderiales</taxon>
        <taxon>Burkholderiaceae</taxon>
        <taxon>Paraburkholderia</taxon>
    </lineage>
</organism>
<proteinExistence type="predicted"/>
<dbReference type="GO" id="GO:0008168">
    <property type="term" value="F:methyltransferase activity"/>
    <property type="evidence" value="ECO:0007669"/>
    <property type="project" value="UniProtKB-KW"/>
</dbReference>
<keyword evidence="3" id="KW-1185">Reference proteome</keyword>
<accession>A0ABS8KII2</accession>
<keyword evidence="2" id="KW-0489">Methyltransferase</keyword>
<dbReference type="Proteomes" id="UP001430614">
    <property type="component" value="Unassembled WGS sequence"/>
</dbReference>
<gene>
    <name evidence="2" type="ORF">LJ655_22265</name>
</gene>
<evidence type="ECO:0000313" key="3">
    <source>
        <dbReference type="Proteomes" id="UP001430614"/>
    </source>
</evidence>
<comment type="caution">
    <text evidence="2">The sequence shown here is derived from an EMBL/GenBank/DDBJ whole genome shotgun (WGS) entry which is preliminary data.</text>
</comment>
<evidence type="ECO:0000256" key="1">
    <source>
        <dbReference type="SAM" id="Phobius"/>
    </source>
</evidence>
<keyword evidence="2" id="KW-0808">Transferase</keyword>
<name>A0ABS8KII2_9BURK</name>
<feature type="transmembrane region" description="Helical" evidence="1">
    <location>
        <begin position="163"/>
        <end position="183"/>
    </location>
</feature>
<dbReference type="EMBL" id="JAJITC010000013">
    <property type="protein sequence ID" value="MCC8404574.1"/>
    <property type="molecule type" value="Genomic_DNA"/>
</dbReference>
<feature type="transmembrane region" description="Helical" evidence="1">
    <location>
        <begin position="195"/>
        <end position="216"/>
    </location>
</feature>
<reference evidence="2 3" key="1">
    <citation type="submission" date="2021-11" db="EMBL/GenBank/DDBJ databases">
        <authorList>
            <person name="Oh E.-T."/>
            <person name="Kim S.-B."/>
        </authorList>
    </citation>
    <scope>NUCLEOTIDE SEQUENCE [LARGE SCALE GENOMIC DNA]</scope>
    <source>
        <strain evidence="2 3">MMS20-SJTN17</strain>
    </source>
</reference>
<dbReference type="InterPro" id="IPR029063">
    <property type="entry name" value="SAM-dependent_MTases_sf"/>
</dbReference>
<dbReference type="RefSeq" id="WP_230563476.1">
    <property type="nucleotide sequence ID" value="NZ_JAJITC010000013.1"/>
</dbReference>
<keyword evidence="1" id="KW-0812">Transmembrane</keyword>
<dbReference type="SUPFAM" id="SSF53335">
    <property type="entry name" value="S-adenosyl-L-methionine-dependent methyltransferases"/>
    <property type="match status" value="1"/>
</dbReference>